<comment type="catalytic activity">
    <reaction evidence="8 9">
        <text>hydroxymethylbilane = uroporphyrinogen III + H2O</text>
        <dbReference type="Rhea" id="RHEA:18965"/>
        <dbReference type="ChEBI" id="CHEBI:15377"/>
        <dbReference type="ChEBI" id="CHEBI:57308"/>
        <dbReference type="ChEBI" id="CHEBI:57845"/>
        <dbReference type="EC" id="4.2.1.75"/>
    </reaction>
</comment>
<comment type="function">
    <text evidence="6 9">Catalyzes cyclization of the linear tetrapyrrole, hydroxymethylbilane, to the macrocyclic uroporphyrinogen III.</text>
</comment>
<evidence type="ECO:0000256" key="5">
    <source>
        <dbReference type="ARBA" id="ARBA00023244"/>
    </source>
</evidence>
<evidence type="ECO:0000313" key="12">
    <source>
        <dbReference type="Proteomes" id="UP000198741"/>
    </source>
</evidence>
<dbReference type="PANTHER" id="PTHR38042:SF1">
    <property type="entry name" value="UROPORPHYRINOGEN-III SYNTHASE, CHLOROPLASTIC"/>
    <property type="match status" value="1"/>
</dbReference>
<organism evidence="11 12">
    <name type="scientific">Nakamurella panacisegetis</name>
    <dbReference type="NCBI Taxonomy" id="1090615"/>
    <lineage>
        <taxon>Bacteria</taxon>
        <taxon>Bacillati</taxon>
        <taxon>Actinomycetota</taxon>
        <taxon>Actinomycetes</taxon>
        <taxon>Nakamurellales</taxon>
        <taxon>Nakamurellaceae</taxon>
        <taxon>Nakamurella</taxon>
    </lineage>
</organism>
<evidence type="ECO:0000256" key="3">
    <source>
        <dbReference type="ARBA" id="ARBA00013109"/>
    </source>
</evidence>
<keyword evidence="5 9" id="KW-0627">Porphyrin biosynthesis</keyword>
<accession>A0A1H0HTL9</accession>
<evidence type="ECO:0000259" key="10">
    <source>
        <dbReference type="Pfam" id="PF02602"/>
    </source>
</evidence>
<evidence type="ECO:0000256" key="6">
    <source>
        <dbReference type="ARBA" id="ARBA00037589"/>
    </source>
</evidence>
<dbReference type="Gene3D" id="3.40.50.10090">
    <property type="match status" value="2"/>
</dbReference>
<dbReference type="AlphaFoldDB" id="A0A1H0HTL9"/>
<comment type="similarity">
    <text evidence="2 9">Belongs to the uroporphyrinogen-III synthase family.</text>
</comment>
<dbReference type="InterPro" id="IPR039793">
    <property type="entry name" value="UROS/Hem4"/>
</dbReference>
<keyword evidence="12" id="KW-1185">Reference proteome</keyword>
<evidence type="ECO:0000256" key="2">
    <source>
        <dbReference type="ARBA" id="ARBA00008133"/>
    </source>
</evidence>
<dbReference type="OrthoDB" id="9815856at2"/>
<evidence type="ECO:0000256" key="9">
    <source>
        <dbReference type="RuleBase" id="RU366031"/>
    </source>
</evidence>
<comment type="pathway">
    <text evidence="1 9">Porphyrin-containing compound metabolism; protoporphyrin-IX biosynthesis; coproporphyrinogen-III from 5-aminolevulinate: step 3/4.</text>
</comment>
<keyword evidence="4 9" id="KW-0456">Lyase</keyword>
<reference evidence="11 12" key="1">
    <citation type="submission" date="2016-10" db="EMBL/GenBank/DDBJ databases">
        <authorList>
            <person name="de Groot N.N."/>
        </authorList>
    </citation>
    <scope>NUCLEOTIDE SEQUENCE [LARGE SCALE GENOMIC DNA]</scope>
    <source>
        <strain evidence="12">P4-7,KCTC 19426,CECT 7604</strain>
    </source>
</reference>
<protein>
    <recommendedName>
        <fullName evidence="7 9">Uroporphyrinogen-III synthase</fullName>
        <ecNumber evidence="3 9">4.2.1.75</ecNumber>
    </recommendedName>
</protein>
<evidence type="ECO:0000256" key="4">
    <source>
        <dbReference type="ARBA" id="ARBA00023239"/>
    </source>
</evidence>
<dbReference type="STRING" id="1090615.SAMN04515671_0209"/>
<dbReference type="EMBL" id="LT629710">
    <property type="protein sequence ID" value="SDO22526.1"/>
    <property type="molecule type" value="Genomic_DNA"/>
</dbReference>
<dbReference type="Proteomes" id="UP000198741">
    <property type="component" value="Chromosome I"/>
</dbReference>
<dbReference type="InterPro" id="IPR036108">
    <property type="entry name" value="4pyrrol_syn_uPrphyn_synt_sf"/>
</dbReference>
<dbReference type="RefSeq" id="WP_090474151.1">
    <property type="nucleotide sequence ID" value="NZ_LT629710.1"/>
</dbReference>
<feature type="domain" description="Tetrapyrrole biosynthesis uroporphyrinogen III synthase" evidence="10">
    <location>
        <begin position="20"/>
        <end position="244"/>
    </location>
</feature>
<dbReference type="Pfam" id="PF02602">
    <property type="entry name" value="HEM4"/>
    <property type="match status" value="1"/>
</dbReference>
<proteinExistence type="inferred from homology"/>
<dbReference type="GO" id="GO:0004852">
    <property type="term" value="F:uroporphyrinogen-III synthase activity"/>
    <property type="evidence" value="ECO:0007669"/>
    <property type="project" value="UniProtKB-UniRule"/>
</dbReference>
<dbReference type="InterPro" id="IPR003754">
    <property type="entry name" value="4pyrrol_synth_uPrphyn_synth"/>
</dbReference>
<evidence type="ECO:0000256" key="1">
    <source>
        <dbReference type="ARBA" id="ARBA00004772"/>
    </source>
</evidence>
<dbReference type="PANTHER" id="PTHR38042">
    <property type="entry name" value="UROPORPHYRINOGEN-III SYNTHASE, CHLOROPLASTIC"/>
    <property type="match status" value="1"/>
</dbReference>
<dbReference type="SUPFAM" id="SSF69618">
    <property type="entry name" value="HemD-like"/>
    <property type="match status" value="1"/>
</dbReference>
<dbReference type="CDD" id="cd06578">
    <property type="entry name" value="HemD"/>
    <property type="match status" value="1"/>
</dbReference>
<evidence type="ECO:0000256" key="7">
    <source>
        <dbReference type="ARBA" id="ARBA00040167"/>
    </source>
</evidence>
<dbReference type="EC" id="4.2.1.75" evidence="3 9"/>
<dbReference type="GO" id="GO:0006782">
    <property type="term" value="P:protoporphyrinogen IX biosynthetic process"/>
    <property type="evidence" value="ECO:0007669"/>
    <property type="project" value="UniProtKB-UniRule"/>
</dbReference>
<gene>
    <name evidence="11" type="ORF">SAMN04515671_0209</name>
</gene>
<dbReference type="GO" id="GO:0006780">
    <property type="term" value="P:uroporphyrinogen III biosynthetic process"/>
    <property type="evidence" value="ECO:0007669"/>
    <property type="project" value="UniProtKB-UniRule"/>
</dbReference>
<sequence length="260" mass="26477">MTPLSGWRVLLPRSEGRASSLVDLLWAEGAVAQAIPMIAIHPPSDLAALDGATMALSAGEYDWVGFTSVNAVDAMLRRAERLALHPVISADTRVAAVGPATTAALRGAGFPVDLNPERGGSAAALASIWPTARTGESVLLPQSEIAARTLADALWAKGYMVEPVVAYRTLPVPPAPSVAADLADGRFEAVLFTSPSTVDALASTVIAPGTAIGVIGPTTAAAAGAAGLPIAFTATDPTDAALIAGLVAHATRHPLRRSTR</sequence>
<name>A0A1H0HTL9_9ACTN</name>
<evidence type="ECO:0000313" key="11">
    <source>
        <dbReference type="EMBL" id="SDO22526.1"/>
    </source>
</evidence>
<evidence type="ECO:0000256" key="8">
    <source>
        <dbReference type="ARBA" id="ARBA00048617"/>
    </source>
</evidence>